<reference evidence="2 3" key="1">
    <citation type="submission" date="2022-10" db="EMBL/GenBank/DDBJ databases">
        <title>Roseococcus glaciei nov., sp. nov., isolated from glacier.</title>
        <authorList>
            <person name="Liu Q."/>
            <person name="Xin Y.-H."/>
        </authorList>
    </citation>
    <scope>NUCLEOTIDE SEQUENCE [LARGE SCALE GENOMIC DNA]</scope>
    <source>
        <strain evidence="2 3">MDT2-1-1</strain>
    </source>
</reference>
<dbReference type="RefSeq" id="WP_301591985.1">
    <property type="nucleotide sequence ID" value="NZ_JAPFQI010000021.1"/>
</dbReference>
<comment type="caution">
    <text evidence="2">The sequence shown here is derived from an EMBL/GenBank/DDBJ whole genome shotgun (WGS) entry which is preliminary data.</text>
</comment>
<evidence type="ECO:0000313" key="2">
    <source>
        <dbReference type="EMBL" id="MCW8087779.1"/>
    </source>
</evidence>
<dbReference type="InterPro" id="IPR001455">
    <property type="entry name" value="TusA-like"/>
</dbReference>
<gene>
    <name evidence="2" type="ORF">OF850_19405</name>
</gene>
<dbReference type="SUPFAM" id="SSF64307">
    <property type="entry name" value="SirA-like"/>
    <property type="match status" value="1"/>
</dbReference>
<dbReference type="EMBL" id="JAPFQI010000021">
    <property type="protein sequence ID" value="MCW8087779.1"/>
    <property type="molecule type" value="Genomic_DNA"/>
</dbReference>
<dbReference type="Gene3D" id="3.30.110.40">
    <property type="entry name" value="TusA-like domain"/>
    <property type="match status" value="1"/>
</dbReference>
<evidence type="ECO:0000313" key="3">
    <source>
        <dbReference type="Proteomes" id="UP001526430"/>
    </source>
</evidence>
<accession>A0ABT3P046</accession>
<name>A0ABT3P046_9PROT</name>
<keyword evidence="3" id="KW-1185">Reference proteome</keyword>
<feature type="domain" description="UPF0033" evidence="1">
    <location>
        <begin position="8"/>
        <end position="63"/>
    </location>
</feature>
<evidence type="ECO:0000259" key="1">
    <source>
        <dbReference type="Pfam" id="PF01206"/>
    </source>
</evidence>
<proteinExistence type="predicted"/>
<dbReference type="Proteomes" id="UP001526430">
    <property type="component" value="Unassembled WGS sequence"/>
</dbReference>
<dbReference type="InterPro" id="IPR036868">
    <property type="entry name" value="TusA-like_sf"/>
</dbReference>
<dbReference type="Pfam" id="PF01206">
    <property type="entry name" value="TusA"/>
    <property type="match status" value="1"/>
</dbReference>
<organism evidence="2 3">
    <name type="scientific">Sabulicella glaciei</name>
    <dbReference type="NCBI Taxonomy" id="2984948"/>
    <lineage>
        <taxon>Bacteria</taxon>
        <taxon>Pseudomonadati</taxon>
        <taxon>Pseudomonadota</taxon>
        <taxon>Alphaproteobacteria</taxon>
        <taxon>Acetobacterales</taxon>
        <taxon>Acetobacteraceae</taxon>
        <taxon>Sabulicella</taxon>
    </lineage>
</organism>
<sequence length="72" mass="8470">MKAPDHCLDITRETCPMTFVRARLQLDRMASGEVLELRFAGEEPRRNLPRTLREQGYELLEEGEDVLWVRKP</sequence>
<protein>
    <submittedName>
        <fullName evidence="2">Sulfurtransferase TusA family protein</fullName>
    </submittedName>
</protein>